<feature type="transmembrane region" description="Helical" evidence="2">
    <location>
        <begin position="69"/>
        <end position="94"/>
    </location>
</feature>
<organism evidence="3 4">
    <name type="scientific">Apiospora phragmitis</name>
    <dbReference type="NCBI Taxonomy" id="2905665"/>
    <lineage>
        <taxon>Eukaryota</taxon>
        <taxon>Fungi</taxon>
        <taxon>Dikarya</taxon>
        <taxon>Ascomycota</taxon>
        <taxon>Pezizomycotina</taxon>
        <taxon>Sordariomycetes</taxon>
        <taxon>Xylariomycetidae</taxon>
        <taxon>Amphisphaeriales</taxon>
        <taxon>Apiosporaceae</taxon>
        <taxon>Apiospora</taxon>
    </lineage>
</organism>
<reference evidence="3 4" key="1">
    <citation type="submission" date="2023-01" db="EMBL/GenBank/DDBJ databases">
        <title>Analysis of 21 Apiospora genomes using comparative genomics revels a genus with tremendous synthesis potential of carbohydrate active enzymes and secondary metabolites.</title>
        <authorList>
            <person name="Sorensen T."/>
        </authorList>
    </citation>
    <scope>NUCLEOTIDE SEQUENCE [LARGE SCALE GENOMIC DNA]</scope>
    <source>
        <strain evidence="3 4">CBS 135458</strain>
    </source>
</reference>
<keyword evidence="4" id="KW-1185">Reference proteome</keyword>
<keyword evidence="2" id="KW-1133">Transmembrane helix</keyword>
<proteinExistence type="predicted"/>
<dbReference type="EMBL" id="JAQQWL010000007">
    <property type="protein sequence ID" value="KAK8064645.1"/>
    <property type="molecule type" value="Genomic_DNA"/>
</dbReference>
<feature type="transmembrane region" description="Helical" evidence="2">
    <location>
        <begin position="35"/>
        <end position="57"/>
    </location>
</feature>
<gene>
    <name evidence="3" type="ORF">PG994_007283</name>
</gene>
<comment type="caution">
    <text evidence="3">The sequence shown here is derived from an EMBL/GenBank/DDBJ whole genome shotgun (WGS) entry which is preliminary data.</text>
</comment>
<accession>A0ABR1V0C8</accession>
<feature type="region of interest" description="Disordered" evidence="1">
    <location>
        <begin position="116"/>
        <end position="136"/>
    </location>
</feature>
<evidence type="ECO:0000256" key="2">
    <source>
        <dbReference type="SAM" id="Phobius"/>
    </source>
</evidence>
<sequence>MLARGLHALLAALAIGLITCYSVASNKVHLFTLEILFAIFSLVWFCLLFVSSFTSFLQHAPLPRVMVAAVSLLVDTLIFLRTASVLASIAFIYYQINQINGFEDAILSSSTSNKSGGKSGSSWHSTGGSSSSSLRDSSKPYMAAIVMTAIFDFFLLCDLVIAFLRMLSAAHEASTSVPVQKLPEGPANIPA</sequence>
<evidence type="ECO:0000256" key="1">
    <source>
        <dbReference type="SAM" id="MobiDB-lite"/>
    </source>
</evidence>
<dbReference type="Proteomes" id="UP001480595">
    <property type="component" value="Unassembled WGS sequence"/>
</dbReference>
<name>A0ABR1V0C8_9PEZI</name>
<evidence type="ECO:0008006" key="5">
    <source>
        <dbReference type="Google" id="ProtNLM"/>
    </source>
</evidence>
<dbReference type="GeneID" id="92091755"/>
<protein>
    <recommendedName>
        <fullName evidence="5">MARVEL domain-containing protein</fullName>
    </recommendedName>
</protein>
<feature type="compositionally biased region" description="Low complexity" evidence="1">
    <location>
        <begin position="116"/>
        <end position="135"/>
    </location>
</feature>
<evidence type="ECO:0000313" key="4">
    <source>
        <dbReference type="Proteomes" id="UP001480595"/>
    </source>
</evidence>
<feature type="transmembrane region" description="Helical" evidence="2">
    <location>
        <begin position="141"/>
        <end position="164"/>
    </location>
</feature>
<dbReference type="RefSeq" id="XP_066715634.1">
    <property type="nucleotide sequence ID" value="XM_066858692.1"/>
</dbReference>
<keyword evidence="2" id="KW-0812">Transmembrane</keyword>
<keyword evidence="2" id="KW-0472">Membrane</keyword>
<evidence type="ECO:0000313" key="3">
    <source>
        <dbReference type="EMBL" id="KAK8064645.1"/>
    </source>
</evidence>